<dbReference type="Proteomes" id="UP000654471">
    <property type="component" value="Unassembled WGS sequence"/>
</dbReference>
<name>A0ABQ2V9W1_9ACTN</name>
<evidence type="ECO:0008006" key="4">
    <source>
        <dbReference type="Google" id="ProtNLM"/>
    </source>
</evidence>
<organism evidence="2 3">
    <name type="scientific">Streptomyces albospinus</name>
    <dbReference type="NCBI Taxonomy" id="285515"/>
    <lineage>
        <taxon>Bacteria</taxon>
        <taxon>Bacillati</taxon>
        <taxon>Actinomycetota</taxon>
        <taxon>Actinomycetes</taxon>
        <taxon>Kitasatosporales</taxon>
        <taxon>Streptomycetaceae</taxon>
        <taxon>Streptomyces</taxon>
    </lineage>
</organism>
<evidence type="ECO:0000313" key="2">
    <source>
        <dbReference type="EMBL" id="GGU76159.1"/>
    </source>
</evidence>
<proteinExistence type="predicted"/>
<sequence length="227" mass="24648">MTTPRALEPREPERYAARTAPVALVWYAAYGSNMHPERLGHYLTGGRPPGGRHDHPGCRDPRRPARSAPVVLRGRLYFATESALWTGGRAFYDADADGELPAHAYLLTLSQFSDIAAQEMHRAPSGDLDLTPALTHGRARLGPGRYETLVCPGLLDGHPVLTFTAPWRSTDVPPNPPAPAYLRHIAAGIIAAHGWSRQRTAEYLAACPGVNARWSVPEIVALLGLAQ</sequence>
<comment type="caution">
    <text evidence="2">The sequence shown here is derived from an EMBL/GenBank/DDBJ whole genome shotgun (WGS) entry which is preliminary data.</text>
</comment>
<protein>
    <recommendedName>
        <fullName evidence="4">Histone deacetylase</fullName>
    </recommendedName>
</protein>
<keyword evidence="3" id="KW-1185">Reference proteome</keyword>
<gene>
    <name evidence="2" type="ORF">GCM10010211_47680</name>
</gene>
<feature type="region of interest" description="Disordered" evidence="1">
    <location>
        <begin position="40"/>
        <end position="65"/>
    </location>
</feature>
<dbReference type="RefSeq" id="WP_189303139.1">
    <property type="nucleotide sequence ID" value="NZ_BMRP01000017.1"/>
</dbReference>
<dbReference type="Gene3D" id="3.10.490.10">
    <property type="entry name" value="Gamma-glutamyl cyclotransferase-like"/>
    <property type="match status" value="1"/>
</dbReference>
<reference evidence="3" key="1">
    <citation type="journal article" date="2019" name="Int. J. Syst. Evol. Microbiol.">
        <title>The Global Catalogue of Microorganisms (GCM) 10K type strain sequencing project: providing services to taxonomists for standard genome sequencing and annotation.</title>
        <authorList>
            <consortium name="The Broad Institute Genomics Platform"/>
            <consortium name="The Broad Institute Genome Sequencing Center for Infectious Disease"/>
            <person name="Wu L."/>
            <person name="Ma J."/>
        </authorList>
    </citation>
    <scope>NUCLEOTIDE SEQUENCE [LARGE SCALE GENOMIC DNA]</scope>
    <source>
        <strain evidence="3">JCM 3399</strain>
    </source>
</reference>
<accession>A0ABQ2V9W1</accession>
<evidence type="ECO:0000313" key="3">
    <source>
        <dbReference type="Proteomes" id="UP000654471"/>
    </source>
</evidence>
<feature type="compositionally biased region" description="Basic and acidic residues" evidence="1">
    <location>
        <begin position="51"/>
        <end position="63"/>
    </location>
</feature>
<dbReference type="EMBL" id="BMRP01000017">
    <property type="protein sequence ID" value="GGU76159.1"/>
    <property type="molecule type" value="Genomic_DNA"/>
</dbReference>
<evidence type="ECO:0000256" key="1">
    <source>
        <dbReference type="SAM" id="MobiDB-lite"/>
    </source>
</evidence>